<feature type="active site" description="Proton acceptor" evidence="6">
    <location>
        <position position="355"/>
    </location>
</feature>
<evidence type="ECO:0000256" key="6">
    <source>
        <dbReference type="PIRSR" id="PIRSR000429-1"/>
    </source>
</evidence>
<sequence length="400" mass="42719">MPTAYIVDAVRTPIAKFAGALSSVRPDDLAAHVLRELLRRNPSVDKTAVEDVIIGAANQAGEDNRNVARMAALLAGLPITVPGVTVNRLCASGLQSIMDASRAIMSGEGDIYLAGGSESMTRAPFVMAKSETAFGRELTAHDTTLGWRFINQKLSKLHHPYAMGETAEIVARKYGISRQEQDEFAFNSQRKYQRALEKGRFRREIVPVFVPNPKGDTALFDTDEPPRLSSMEKLASIRPAFQPVDGTVTAGNSAGINDGAAAVLVVSEEALKRYNLKPMARVVCSAVAGVDPSVMGIGPVPATKKVLQRAGLTISDLDLIELNEAFAAQSIACLRELELDPDKVNVNGGSIAIGHPLGASGARITATLLHEMQRREGARYGLVTMCVGVGQGAATIFEKL</sequence>
<keyword evidence="11" id="KW-1185">Reference proteome</keyword>
<dbReference type="GO" id="GO:0005737">
    <property type="term" value="C:cytoplasm"/>
    <property type="evidence" value="ECO:0007669"/>
    <property type="project" value="UniProtKB-ARBA"/>
</dbReference>
<evidence type="ECO:0000256" key="4">
    <source>
        <dbReference type="ARBA" id="ARBA00023315"/>
    </source>
</evidence>
<comment type="pathway">
    <text evidence="1">Lipid metabolism.</text>
</comment>
<dbReference type="InterPro" id="IPR020616">
    <property type="entry name" value="Thiolase_N"/>
</dbReference>
<dbReference type="Pfam" id="PF00108">
    <property type="entry name" value="Thiolase_N"/>
    <property type="match status" value="1"/>
</dbReference>
<dbReference type="RefSeq" id="WP_100338346.1">
    <property type="nucleotide sequence ID" value="NZ_PGFA01000004.1"/>
</dbReference>
<evidence type="ECO:0000256" key="3">
    <source>
        <dbReference type="ARBA" id="ARBA00022679"/>
    </source>
</evidence>
<evidence type="ECO:0000259" key="9">
    <source>
        <dbReference type="Pfam" id="PF02803"/>
    </source>
</evidence>
<dbReference type="PIRSF" id="PIRSF000429">
    <property type="entry name" value="Ac-CoA_Ac_transf"/>
    <property type="match status" value="1"/>
</dbReference>
<evidence type="ECO:0000256" key="5">
    <source>
        <dbReference type="ARBA" id="ARBA00024073"/>
    </source>
</evidence>
<dbReference type="PANTHER" id="PTHR43853:SF2">
    <property type="entry name" value="3-OXOADIPYL-COA_3-OXO-5,6-DEHYDROSUBERYL-COA THIOLASE"/>
    <property type="match status" value="1"/>
</dbReference>
<dbReference type="InterPro" id="IPR016039">
    <property type="entry name" value="Thiolase-like"/>
</dbReference>
<dbReference type="EMBL" id="PGFA01000004">
    <property type="protein sequence ID" value="PJJ48401.1"/>
    <property type="molecule type" value="Genomic_DNA"/>
</dbReference>
<proteinExistence type="inferred from homology"/>
<dbReference type="OrthoDB" id="9764892at2"/>
<accession>A0A2M9ARS4</accession>
<dbReference type="PROSITE" id="PS00099">
    <property type="entry name" value="THIOLASE_3"/>
    <property type="match status" value="1"/>
</dbReference>
<keyword evidence="4 7" id="KW-0012">Acyltransferase</keyword>
<protein>
    <recommendedName>
        <fullName evidence="5">acetyl-CoA C-acyltransferase</fullName>
        <ecNumber evidence="5">2.3.1.16</ecNumber>
    </recommendedName>
</protein>
<dbReference type="SUPFAM" id="SSF53901">
    <property type="entry name" value="Thiolase-like"/>
    <property type="match status" value="2"/>
</dbReference>
<dbReference type="Proteomes" id="UP000228535">
    <property type="component" value="Unassembled WGS sequence"/>
</dbReference>
<keyword evidence="3 7" id="KW-0808">Transferase</keyword>
<feature type="active site" description="Proton acceptor" evidence="6">
    <location>
        <position position="386"/>
    </location>
</feature>
<dbReference type="PROSITE" id="PS00098">
    <property type="entry name" value="THIOLASE_1"/>
    <property type="match status" value="1"/>
</dbReference>
<dbReference type="AlphaFoldDB" id="A0A2M9ARS4"/>
<dbReference type="InterPro" id="IPR020617">
    <property type="entry name" value="Thiolase_C"/>
</dbReference>
<dbReference type="GO" id="GO:0006635">
    <property type="term" value="P:fatty acid beta-oxidation"/>
    <property type="evidence" value="ECO:0007669"/>
    <property type="project" value="TreeGrafter"/>
</dbReference>
<organism evidence="10 11">
    <name type="scientific">Hymenobacter chitinivorans DSM 11115</name>
    <dbReference type="NCBI Taxonomy" id="1121954"/>
    <lineage>
        <taxon>Bacteria</taxon>
        <taxon>Pseudomonadati</taxon>
        <taxon>Bacteroidota</taxon>
        <taxon>Cytophagia</taxon>
        <taxon>Cytophagales</taxon>
        <taxon>Hymenobacteraceae</taxon>
        <taxon>Hymenobacter</taxon>
    </lineage>
</organism>
<dbReference type="InterPro" id="IPR002155">
    <property type="entry name" value="Thiolase"/>
</dbReference>
<evidence type="ECO:0000256" key="2">
    <source>
        <dbReference type="ARBA" id="ARBA00010982"/>
    </source>
</evidence>
<gene>
    <name evidence="10" type="ORF">CLV45_4104</name>
</gene>
<evidence type="ECO:0000313" key="10">
    <source>
        <dbReference type="EMBL" id="PJJ48401.1"/>
    </source>
</evidence>
<evidence type="ECO:0000313" key="11">
    <source>
        <dbReference type="Proteomes" id="UP000228535"/>
    </source>
</evidence>
<feature type="active site" description="Acyl-thioester intermediate" evidence="6">
    <location>
        <position position="90"/>
    </location>
</feature>
<comment type="caution">
    <text evidence="10">The sequence shown here is derived from an EMBL/GenBank/DDBJ whole genome shotgun (WGS) entry which is preliminary data.</text>
</comment>
<dbReference type="NCBIfam" id="TIGR01930">
    <property type="entry name" value="AcCoA-C-Actrans"/>
    <property type="match status" value="1"/>
</dbReference>
<comment type="similarity">
    <text evidence="2 7">Belongs to the thiolase-like superfamily. Thiolase family.</text>
</comment>
<feature type="domain" description="Thiolase N-terminal" evidence="8">
    <location>
        <begin position="5"/>
        <end position="269"/>
    </location>
</feature>
<evidence type="ECO:0000256" key="7">
    <source>
        <dbReference type="RuleBase" id="RU003557"/>
    </source>
</evidence>
<dbReference type="FunFam" id="3.40.47.10:FF:000010">
    <property type="entry name" value="Acetyl-CoA acetyltransferase (Thiolase)"/>
    <property type="match status" value="1"/>
</dbReference>
<evidence type="ECO:0000259" key="8">
    <source>
        <dbReference type="Pfam" id="PF00108"/>
    </source>
</evidence>
<evidence type="ECO:0000256" key="1">
    <source>
        <dbReference type="ARBA" id="ARBA00005189"/>
    </source>
</evidence>
<dbReference type="Gene3D" id="3.40.47.10">
    <property type="match status" value="1"/>
</dbReference>
<dbReference type="GO" id="GO:0003988">
    <property type="term" value="F:acetyl-CoA C-acyltransferase activity"/>
    <property type="evidence" value="ECO:0007669"/>
    <property type="project" value="UniProtKB-EC"/>
</dbReference>
<reference evidence="10 11" key="1">
    <citation type="submission" date="2017-11" db="EMBL/GenBank/DDBJ databases">
        <title>Genomic Encyclopedia of Archaeal and Bacterial Type Strains, Phase II (KMG-II): From Individual Species to Whole Genera.</title>
        <authorList>
            <person name="Goeker M."/>
        </authorList>
    </citation>
    <scope>NUCLEOTIDE SEQUENCE [LARGE SCALE GENOMIC DNA]</scope>
    <source>
        <strain evidence="10 11">DSM 11115</strain>
    </source>
</reference>
<dbReference type="InterPro" id="IPR020610">
    <property type="entry name" value="Thiolase_AS"/>
</dbReference>
<dbReference type="Pfam" id="PF02803">
    <property type="entry name" value="Thiolase_C"/>
    <property type="match status" value="1"/>
</dbReference>
<dbReference type="InterPro" id="IPR050215">
    <property type="entry name" value="Thiolase-like_sf_Thiolase"/>
</dbReference>
<dbReference type="GO" id="GO:0010124">
    <property type="term" value="P:phenylacetate catabolic process"/>
    <property type="evidence" value="ECO:0007669"/>
    <property type="project" value="TreeGrafter"/>
</dbReference>
<dbReference type="EC" id="2.3.1.16" evidence="5"/>
<dbReference type="PANTHER" id="PTHR43853">
    <property type="entry name" value="3-KETOACYL-COA THIOLASE, PEROXISOMAL"/>
    <property type="match status" value="1"/>
</dbReference>
<dbReference type="CDD" id="cd00751">
    <property type="entry name" value="thiolase"/>
    <property type="match status" value="1"/>
</dbReference>
<dbReference type="InterPro" id="IPR020615">
    <property type="entry name" value="Thiolase_acyl_enz_int_AS"/>
</dbReference>
<dbReference type="InterPro" id="IPR020613">
    <property type="entry name" value="Thiolase_CS"/>
</dbReference>
<name>A0A2M9ARS4_9BACT</name>
<dbReference type="PROSITE" id="PS00737">
    <property type="entry name" value="THIOLASE_2"/>
    <property type="match status" value="1"/>
</dbReference>
<feature type="domain" description="Thiolase C-terminal" evidence="9">
    <location>
        <begin position="276"/>
        <end position="399"/>
    </location>
</feature>